<evidence type="ECO:0000259" key="4">
    <source>
        <dbReference type="Pfam" id="PF08241"/>
    </source>
</evidence>
<name>A0A9E8SCC3_9MICO</name>
<feature type="domain" description="Methyltransferase type 11" evidence="4">
    <location>
        <begin position="44"/>
        <end position="137"/>
    </location>
</feature>
<organism evidence="5 6">
    <name type="scientific">Microcella daejeonensis</name>
    <dbReference type="NCBI Taxonomy" id="2994971"/>
    <lineage>
        <taxon>Bacteria</taxon>
        <taxon>Bacillati</taxon>
        <taxon>Actinomycetota</taxon>
        <taxon>Actinomycetes</taxon>
        <taxon>Micrococcales</taxon>
        <taxon>Microbacteriaceae</taxon>
        <taxon>Microcella</taxon>
    </lineage>
</organism>
<dbReference type="InterPro" id="IPR013216">
    <property type="entry name" value="Methyltransf_11"/>
</dbReference>
<keyword evidence="3" id="KW-0949">S-adenosyl-L-methionine</keyword>
<protein>
    <submittedName>
        <fullName evidence="5">Class I SAM-dependent methyltransferase</fullName>
    </submittedName>
</protein>
<keyword evidence="6" id="KW-1185">Reference proteome</keyword>
<accession>A0A9E8SCC3</accession>
<dbReference type="EMBL" id="CP113089">
    <property type="protein sequence ID" value="WAB82417.1"/>
    <property type="molecule type" value="Genomic_DNA"/>
</dbReference>
<evidence type="ECO:0000313" key="6">
    <source>
        <dbReference type="Proteomes" id="UP001164706"/>
    </source>
</evidence>
<dbReference type="Proteomes" id="UP001164706">
    <property type="component" value="Chromosome"/>
</dbReference>
<reference evidence="5" key="1">
    <citation type="submission" date="2022-11" db="EMBL/GenBank/DDBJ databases">
        <title>Description of Microcella daejonensis nov. sp, isolated from riverside soil.</title>
        <authorList>
            <person name="Molina K.M."/>
            <person name="Kim S.B."/>
        </authorList>
    </citation>
    <scope>NUCLEOTIDE SEQUENCE</scope>
    <source>
        <strain evidence="5">MMS21-STM12</strain>
    </source>
</reference>
<dbReference type="GO" id="GO:0008757">
    <property type="term" value="F:S-adenosylmethionine-dependent methyltransferase activity"/>
    <property type="evidence" value="ECO:0007669"/>
    <property type="project" value="InterPro"/>
</dbReference>
<sequence>MKPDQYDDFARTYDAENTSSLLNAYYERPAMLELAGDVRGLRVLDAGCGSGPLTAELLARGAEVTGIDGSPAMIELARERLGDGVPLHVGDLAAPLPFADDAFDVVTASLVLHYLEDWSAPLAELRRVLTPGGRLLVSVNHPFVRTVNFPEEDYFATRQYSEDLEFDGVPAVLTMWHRPLSAMTRSFVEAGFHVLAVDEPAPSPETPSELMPPRIASGERTAFVCFLFFTLEAA</sequence>
<dbReference type="RefSeq" id="WP_267782443.1">
    <property type="nucleotide sequence ID" value="NZ_CP113089.1"/>
</dbReference>
<evidence type="ECO:0000256" key="2">
    <source>
        <dbReference type="ARBA" id="ARBA00022679"/>
    </source>
</evidence>
<dbReference type="GO" id="GO:0032259">
    <property type="term" value="P:methylation"/>
    <property type="evidence" value="ECO:0007669"/>
    <property type="project" value="UniProtKB-KW"/>
</dbReference>
<gene>
    <name evidence="5" type="ORF">OVN18_05280</name>
</gene>
<dbReference type="Gene3D" id="3.40.50.150">
    <property type="entry name" value="Vaccinia Virus protein VP39"/>
    <property type="match status" value="1"/>
</dbReference>
<dbReference type="CDD" id="cd02440">
    <property type="entry name" value="AdoMet_MTases"/>
    <property type="match status" value="1"/>
</dbReference>
<evidence type="ECO:0000313" key="5">
    <source>
        <dbReference type="EMBL" id="WAB82417.1"/>
    </source>
</evidence>
<dbReference type="SUPFAM" id="SSF53335">
    <property type="entry name" value="S-adenosyl-L-methionine-dependent methyltransferases"/>
    <property type="match status" value="1"/>
</dbReference>
<dbReference type="KEGG" id="mdb:OVN18_05280"/>
<proteinExistence type="predicted"/>
<dbReference type="AlphaFoldDB" id="A0A9E8SCC3"/>
<evidence type="ECO:0000256" key="3">
    <source>
        <dbReference type="ARBA" id="ARBA00022691"/>
    </source>
</evidence>
<dbReference type="PANTHER" id="PTHR43464">
    <property type="entry name" value="METHYLTRANSFERASE"/>
    <property type="match status" value="1"/>
</dbReference>
<keyword evidence="2" id="KW-0808">Transferase</keyword>
<dbReference type="PANTHER" id="PTHR43464:SF19">
    <property type="entry name" value="UBIQUINONE BIOSYNTHESIS O-METHYLTRANSFERASE, MITOCHONDRIAL"/>
    <property type="match status" value="1"/>
</dbReference>
<keyword evidence="1 5" id="KW-0489">Methyltransferase</keyword>
<dbReference type="InterPro" id="IPR029063">
    <property type="entry name" value="SAM-dependent_MTases_sf"/>
</dbReference>
<evidence type="ECO:0000256" key="1">
    <source>
        <dbReference type="ARBA" id="ARBA00022603"/>
    </source>
</evidence>
<dbReference type="Pfam" id="PF08241">
    <property type="entry name" value="Methyltransf_11"/>
    <property type="match status" value="1"/>
</dbReference>